<dbReference type="EMBL" id="BOON01000019">
    <property type="protein sequence ID" value="GII22784.1"/>
    <property type="molecule type" value="Genomic_DNA"/>
</dbReference>
<keyword evidence="2" id="KW-0503">Monooxygenase</keyword>
<accession>A0A8J3TDF2</accession>
<comment type="caution">
    <text evidence="4">The sequence shown here is derived from an EMBL/GenBank/DDBJ whole genome shotgun (WGS) entry which is preliminary data.</text>
</comment>
<dbReference type="GO" id="GO:0071949">
    <property type="term" value="F:FAD binding"/>
    <property type="evidence" value="ECO:0007669"/>
    <property type="project" value="InterPro"/>
</dbReference>
<evidence type="ECO:0000313" key="5">
    <source>
        <dbReference type="Proteomes" id="UP000599074"/>
    </source>
</evidence>
<dbReference type="NCBIfam" id="NF005313">
    <property type="entry name" value="PRK06847.1"/>
    <property type="match status" value="1"/>
</dbReference>
<dbReference type="Gene3D" id="3.50.50.60">
    <property type="entry name" value="FAD/NAD(P)-binding domain"/>
    <property type="match status" value="1"/>
</dbReference>
<keyword evidence="1" id="KW-0560">Oxidoreductase</keyword>
<dbReference type="GO" id="GO:0004497">
    <property type="term" value="F:monooxygenase activity"/>
    <property type="evidence" value="ECO:0007669"/>
    <property type="project" value="UniProtKB-KW"/>
</dbReference>
<evidence type="ECO:0000256" key="1">
    <source>
        <dbReference type="ARBA" id="ARBA00023002"/>
    </source>
</evidence>
<dbReference type="AlphaFoldDB" id="A0A8J3TDF2"/>
<feature type="domain" description="FAD-binding" evidence="3">
    <location>
        <begin position="6"/>
        <end position="345"/>
    </location>
</feature>
<dbReference type="RefSeq" id="WP_168115325.1">
    <property type="nucleotide sequence ID" value="NZ_BOON01000019.1"/>
</dbReference>
<dbReference type="InterPro" id="IPR036188">
    <property type="entry name" value="FAD/NAD-bd_sf"/>
</dbReference>
<evidence type="ECO:0000259" key="3">
    <source>
        <dbReference type="Pfam" id="PF01494"/>
    </source>
</evidence>
<dbReference type="PRINTS" id="PR00420">
    <property type="entry name" value="RNGMNOXGNASE"/>
</dbReference>
<dbReference type="InterPro" id="IPR002938">
    <property type="entry name" value="FAD-bd"/>
</dbReference>
<dbReference type="PANTHER" id="PTHR13789">
    <property type="entry name" value="MONOOXYGENASE"/>
    <property type="match status" value="1"/>
</dbReference>
<dbReference type="PANTHER" id="PTHR13789:SF309">
    <property type="entry name" value="PUTATIVE (AFU_ORTHOLOGUE AFUA_6G14510)-RELATED"/>
    <property type="match status" value="1"/>
</dbReference>
<proteinExistence type="predicted"/>
<gene>
    <name evidence="4" type="ORF">Pme01_23810</name>
</gene>
<keyword evidence="5" id="KW-1185">Reference proteome</keyword>
<organism evidence="4 5">
    <name type="scientific">Planosporangium mesophilum</name>
    <dbReference type="NCBI Taxonomy" id="689768"/>
    <lineage>
        <taxon>Bacteria</taxon>
        <taxon>Bacillati</taxon>
        <taxon>Actinomycetota</taxon>
        <taxon>Actinomycetes</taxon>
        <taxon>Micromonosporales</taxon>
        <taxon>Micromonosporaceae</taxon>
        <taxon>Planosporangium</taxon>
    </lineage>
</organism>
<dbReference type="Proteomes" id="UP000599074">
    <property type="component" value="Unassembled WGS sequence"/>
</dbReference>
<evidence type="ECO:0000313" key="4">
    <source>
        <dbReference type="EMBL" id="GII22784.1"/>
    </source>
</evidence>
<evidence type="ECO:0000256" key="2">
    <source>
        <dbReference type="ARBA" id="ARBA00023033"/>
    </source>
</evidence>
<dbReference type="Pfam" id="PF01494">
    <property type="entry name" value="FAD_binding_3"/>
    <property type="match status" value="1"/>
</dbReference>
<sequence>MTAVRNVLVIGAGAAGTATAILLAEAGVAVTLVEINPSVSALGSGITLQANALRVLRRLGILDDCLVEGADSARVRLRAPDADATVLAVIPEKLPEGVNLPPAIGMYRPTLANRLVERGREVGVTFRFGTTADTFEQDADGVDVTFSDGSHGRYDLVVAADGVRSATRARLGVPATIEPLGMGIWRVFAPRPASVETGELYYGGACYIAGYTPTSTDTLYAFLVEDAQDRSGLTAAEKVDAVRTLAAHYHGPWDEIRESIVDGDGIHYTQFEKHLLDGRWNHGRVVFIGDAAHTCPPTLAQGAAMAFEDALVLAELLVAADRVDDELWDRFHERRLDRVRVVVDGSVQLAQWQLDGVRGDLPGLMGLVAAVTGRPA</sequence>
<name>A0A8J3TDF2_9ACTN</name>
<protein>
    <submittedName>
        <fullName evidence="4">FAD-dependent oxidoreductase</fullName>
    </submittedName>
</protein>
<reference evidence="4" key="1">
    <citation type="submission" date="2021-01" db="EMBL/GenBank/DDBJ databases">
        <title>Whole genome shotgun sequence of Planosporangium mesophilum NBRC 109066.</title>
        <authorList>
            <person name="Komaki H."/>
            <person name="Tamura T."/>
        </authorList>
    </citation>
    <scope>NUCLEOTIDE SEQUENCE</scope>
    <source>
        <strain evidence="4">NBRC 109066</strain>
    </source>
</reference>
<dbReference type="InterPro" id="IPR050493">
    <property type="entry name" value="FAD-dep_Monooxygenase_BioMet"/>
</dbReference>
<dbReference type="SUPFAM" id="SSF51905">
    <property type="entry name" value="FAD/NAD(P)-binding domain"/>
    <property type="match status" value="1"/>
</dbReference>